<feature type="region of interest" description="Disordered" evidence="1">
    <location>
        <begin position="135"/>
        <end position="190"/>
    </location>
</feature>
<sequence>MRTGFVRATAPFSANGSEAPITARRPAALLGAVVVAAGLLAPVAPDPLPVPVRTVQLDVALTSVPALDLLTGVVTEIVKTVARLILLPALPVLIGAVIYQQTATCYSNSSCGRDPLFQLSGLIIKLTTALTASAEPAATQVPSSASRVTRPRNGSVAKPHRAHGTAAAARAKTPAKVPQGKHGQGHSARG</sequence>
<protein>
    <submittedName>
        <fullName evidence="2">Uncharacterized protein</fullName>
    </submittedName>
</protein>
<feature type="compositionally biased region" description="Low complexity" evidence="1">
    <location>
        <begin position="164"/>
        <end position="175"/>
    </location>
</feature>
<name>A0A1Y5PBW3_9MYCO</name>
<dbReference type="AlphaFoldDB" id="A0A1Y5PBW3"/>
<organism evidence="2">
    <name type="scientific">uncultured Mycobacterium sp</name>
    <dbReference type="NCBI Taxonomy" id="171292"/>
    <lineage>
        <taxon>Bacteria</taxon>
        <taxon>Bacillati</taxon>
        <taxon>Actinomycetota</taxon>
        <taxon>Actinomycetes</taxon>
        <taxon>Mycobacteriales</taxon>
        <taxon>Mycobacteriaceae</taxon>
        <taxon>Mycobacterium</taxon>
        <taxon>environmental samples</taxon>
    </lineage>
</organism>
<reference evidence="2" key="1">
    <citation type="submission" date="2016-03" db="EMBL/GenBank/DDBJ databases">
        <authorList>
            <person name="Ploux O."/>
        </authorList>
    </citation>
    <scope>NUCLEOTIDE SEQUENCE</scope>
    <source>
        <strain evidence="2">UC10</strain>
    </source>
</reference>
<evidence type="ECO:0000256" key="1">
    <source>
        <dbReference type="SAM" id="MobiDB-lite"/>
    </source>
</evidence>
<proteinExistence type="predicted"/>
<evidence type="ECO:0000313" key="2">
    <source>
        <dbReference type="EMBL" id="SBS76194.1"/>
    </source>
</evidence>
<gene>
    <name evidence="2" type="ORF">MHPYR_30191</name>
</gene>
<dbReference type="EMBL" id="FLQS01000023">
    <property type="protein sequence ID" value="SBS76194.1"/>
    <property type="molecule type" value="Genomic_DNA"/>
</dbReference>
<accession>A0A1Y5PBW3</accession>